<proteinExistence type="predicted"/>
<comment type="caution">
    <text evidence="3">The sequence shown here is derived from an EMBL/GenBank/DDBJ whole genome shotgun (WGS) entry which is preliminary data.</text>
</comment>
<dbReference type="EMBL" id="JAJAGO010000004">
    <property type="protein sequence ID" value="MCT2590513.1"/>
    <property type="molecule type" value="Genomic_DNA"/>
</dbReference>
<organism evidence="3 4">
    <name type="scientific">Streptomyces gossypii</name>
    <dbReference type="NCBI Taxonomy" id="2883101"/>
    <lineage>
        <taxon>Bacteria</taxon>
        <taxon>Bacillati</taxon>
        <taxon>Actinomycetota</taxon>
        <taxon>Actinomycetes</taxon>
        <taxon>Kitasatosporales</taxon>
        <taxon>Streptomycetaceae</taxon>
        <taxon>Streptomyces</taxon>
    </lineage>
</organism>
<feature type="domain" description="DUF8185" evidence="2">
    <location>
        <begin position="103"/>
        <end position="209"/>
    </location>
</feature>
<evidence type="ECO:0000259" key="2">
    <source>
        <dbReference type="Pfam" id="PF26572"/>
    </source>
</evidence>
<accession>A0ABT2JRK9</accession>
<feature type="domain" description="DUF8010" evidence="1">
    <location>
        <begin position="1"/>
        <end position="100"/>
    </location>
</feature>
<dbReference type="InterPro" id="IPR058323">
    <property type="entry name" value="DUF8010"/>
</dbReference>
<evidence type="ECO:0000313" key="3">
    <source>
        <dbReference type="EMBL" id="MCT2590513.1"/>
    </source>
</evidence>
<dbReference type="Pfam" id="PF26035">
    <property type="entry name" value="DUF8010"/>
    <property type="match status" value="1"/>
</dbReference>
<dbReference type="InterPro" id="IPR058498">
    <property type="entry name" value="DUF8185"/>
</dbReference>
<gene>
    <name evidence="3" type="ORF">LHJ74_11430</name>
</gene>
<protein>
    <submittedName>
        <fullName evidence="3">Uncharacterized protein</fullName>
    </submittedName>
</protein>
<name>A0ABT2JRK9_9ACTN</name>
<sequence>MTAPRLVFADPGEAGALADFLGRLLRWEKGAAVRLQAGAGVLGVFARPARFEVLAVLTARLLESAELDATVSAGELLERVDEPSESVTVPDEVTGPAWAGLLPPRHGWQVSAELPARAVREAAAGAVAEFRDRTERLTPEQRTRETLDAMAEEIWERPLSGTGVRLRVAHAAQALGFLRDASAPVALYGSGNWLRLRTPYGSVIVRGAAGAGRGPGLGLSVTPV</sequence>
<dbReference type="RefSeq" id="WP_260217801.1">
    <property type="nucleotide sequence ID" value="NZ_JAJAGO010000004.1"/>
</dbReference>
<dbReference type="Pfam" id="PF26572">
    <property type="entry name" value="DUF8185"/>
    <property type="match status" value="1"/>
</dbReference>
<evidence type="ECO:0000259" key="1">
    <source>
        <dbReference type="Pfam" id="PF26035"/>
    </source>
</evidence>
<keyword evidence="4" id="KW-1185">Reference proteome</keyword>
<evidence type="ECO:0000313" key="4">
    <source>
        <dbReference type="Proteomes" id="UP001156389"/>
    </source>
</evidence>
<reference evidence="3 4" key="1">
    <citation type="submission" date="2021-10" db="EMBL/GenBank/DDBJ databases">
        <title>Streptomyces gossypii sp. nov., isolated from soil collected from cotton field.</title>
        <authorList>
            <person name="Ge X."/>
            <person name="Chen X."/>
            <person name="Liu W."/>
        </authorList>
    </citation>
    <scope>NUCLEOTIDE SEQUENCE [LARGE SCALE GENOMIC DNA]</scope>
    <source>
        <strain evidence="3 4">N2-109</strain>
    </source>
</reference>
<dbReference type="Proteomes" id="UP001156389">
    <property type="component" value="Unassembled WGS sequence"/>
</dbReference>